<reference evidence="1 2" key="1">
    <citation type="submission" date="2024-01" db="EMBL/GenBank/DDBJ databases">
        <title>The genome of the rayed Mediterranean limpet Patella caerulea (Linnaeus, 1758).</title>
        <authorList>
            <person name="Anh-Thu Weber A."/>
            <person name="Halstead-Nussloch G."/>
        </authorList>
    </citation>
    <scope>NUCLEOTIDE SEQUENCE [LARGE SCALE GENOMIC DNA]</scope>
    <source>
        <strain evidence="1">AATW-2023a</strain>
        <tissue evidence="1">Whole specimen</tissue>
    </source>
</reference>
<dbReference type="AlphaFoldDB" id="A0AAN8JLC4"/>
<evidence type="ECO:0000313" key="1">
    <source>
        <dbReference type="EMBL" id="KAK6178191.1"/>
    </source>
</evidence>
<dbReference type="InterPro" id="IPR046349">
    <property type="entry name" value="C1-like_sf"/>
</dbReference>
<keyword evidence="2" id="KW-1185">Reference proteome</keyword>
<name>A0AAN8JLC4_PATCE</name>
<accession>A0AAN8JLC4</accession>
<sequence>MQAPPVSKPDRRGGKYALLDKRIPPQITFDGQGHFIEKNDKQARCAACGMKCGQGCIKCNVGVHDRCFIQFHSS</sequence>
<protein>
    <submittedName>
        <fullName evidence="1">Uncharacterized protein</fullName>
    </submittedName>
</protein>
<dbReference type="EMBL" id="JAZGQO010000009">
    <property type="protein sequence ID" value="KAK6178191.1"/>
    <property type="molecule type" value="Genomic_DNA"/>
</dbReference>
<gene>
    <name evidence="1" type="ORF">SNE40_013001</name>
</gene>
<proteinExistence type="predicted"/>
<comment type="caution">
    <text evidence="1">The sequence shown here is derived from an EMBL/GenBank/DDBJ whole genome shotgun (WGS) entry which is preliminary data.</text>
</comment>
<dbReference type="SUPFAM" id="SSF57889">
    <property type="entry name" value="Cysteine-rich domain"/>
    <property type="match status" value="1"/>
</dbReference>
<evidence type="ECO:0000313" key="2">
    <source>
        <dbReference type="Proteomes" id="UP001347796"/>
    </source>
</evidence>
<organism evidence="1 2">
    <name type="scientific">Patella caerulea</name>
    <name type="common">Rayed Mediterranean limpet</name>
    <dbReference type="NCBI Taxonomy" id="87958"/>
    <lineage>
        <taxon>Eukaryota</taxon>
        <taxon>Metazoa</taxon>
        <taxon>Spiralia</taxon>
        <taxon>Lophotrochozoa</taxon>
        <taxon>Mollusca</taxon>
        <taxon>Gastropoda</taxon>
        <taxon>Patellogastropoda</taxon>
        <taxon>Patelloidea</taxon>
        <taxon>Patellidae</taxon>
        <taxon>Patella</taxon>
    </lineage>
</organism>
<dbReference type="Proteomes" id="UP001347796">
    <property type="component" value="Unassembled WGS sequence"/>
</dbReference>